<proteinExistence type="predicted"/>
<gene>
    <name evidence="2" type="ORF">Ae201684_007471</name>
</gene>
<evidence type="ECO:0000313" key="2">
    <source>
        <dbReference type="EMBL" id="KAF0736456.1"/>
    </source>
</evidence>
<dbReference type="EMBL" id="VJMJ01000089">
    <property type="protein sequence ID" value="KAF0736456.1"/>
    <property type="molecule type" value="Genomic_DNA"/>
</dbReference>
<evidence type="ECO:0000256" key="1">
    <source>
        <dbReference type="SAM" id="MobiDB-lite"/>
    </source>
</evidence>
<reference evidence="2 3" key="1">
    <citation type="submission" date="2019-07" db="EMBL/GenBank/DDBJ databases">
        <title>Genomics analysis of Aphanomyces spp. identifies a new class of oomycete effector associated with host adaptation.</title>
        <authorList>
            <person name="Gaulin E."/>
        </authorList>
    </citation>
    <scope>NUCLEOTIDE SEQUENCE [LARGE SCALE GENOMIC DNA]</scope>
    <source>
        <strain evidence="2 3">ATCC 201684</strain>
    </source>
</reference>
<feature type="region of interest" description="Disordered" evidence="1">
    <location>
        <begin position="405"/>
        <end position="438"/>
    </location>
</feature>
<dbReference type="Proteomes" id="UP000481153">
    <property type="component" value="Unassembled WGS sequence"/>
</dbReference>
<dbReference type="AlphaFoldDB" id="A0A6G0X8S3"/>
<accession>A0A6G0X8S3</accession>
<dbReference type="Gene3D" id="1.10.472.80">
    <property type="entry name" value="Ypt/Rab-GAP domain of gyp1p, domain 3"/>
    <property type="match status" value="1"/>
</dbReference>
<keyword evidence="3" id="KW-1185">Reference proteome</keyword>
<protein>
    <submittedName>
        <fullName evidence="2">Uncharacterized protein</fullName>
    </submittedName>
</protein>
<organism evidence="2 3">
    <name type="scientific">Aphanomyces euteiches</name>
    <dbReference type="NCBI Taxonomy" id="100861"/>
    <lineage>
        <taxon>Eukaryota</taxon>
        <taxon>Sar</taxon>
        <taxon>Stramenopiles</taxon>
        <taxon>Oomycota</taxon>
        <taxon>Saprolegniomycetes</taxon>
        <taxon>Saprolegniales</taxon>
        <taxon>Verrucalvaceae</taxon>
        <taxon>Aphanomyces</taxon>
    </lineage>
</organism>
<name>A0A6G0X8S3_9STRA</name>
<comment type="caution">
    <text evidence="2">The sequence shown here is derived from an EMBL/GenBank/DDBJ whole genome shotgun (WGS) entry which is preliminary data.</text>
</comment>
<sequence>MSAAWLDQAKEELAKSDEWKLVMNSIYESVQASLKRNKTKHFADLTAEERAVVMAQVELELTQETAYTTFLRAVSRVVDTHLAVHVDNLFVQPSNHATKQTLAMQTAADAAGRLVQSLPLEQRSLLRLLFNQPFPPSFRCQAWKLFLADPTSRFKYEQLCLTNRISTISVLDTQLTHQSQAALEAFPSLPNTRDTLIAMKTALSYLHTCNSSILQEMDAAFFKLILPLLAVWLPEADVSSLVEAYSAFLALPRPKSRTSCDLVVGHVVRRLDAVDPSIARSLTALFPTEISSSASWLGILQPYIDYVFVGVVKLDVLLFIWDQCFLVGHDRLLPELCAAVLALVFPHWSECKTFQELQTCLASMTPCLDVIQVQAWIDEHCAASIRQDLQLQATSTHFYDPYVPTATPRSSRSPSTSSAQANEPNASVSPSESPPVENAFTCHLDDMRTALATVFGGTDETQRSMDEQGDALLAAALGMSCPNGFANVLNAFHDTLHQVFTGDAVLYDHAAQLEDEVHVQVLQESQKAVYGRVFSPQDIAALSGKAKLAYDKKLSKLTATYTQKLAKMHK</sequence>
<dbReference type="VEuPathDB" id="FungiDB:AeMF1_004452"/>
<evidence type="ECO:0000313" key="3">
    <source>
        <dbReference type="Proteomes" id="UP000481153"/>
    </source>
</evidence>